<dbReference type="VEuPathDB" id="FungiDB:VP01_2968g3"/>
<proteinExistence type="predicted"/>
<feature type="region of interest" description="Disordered" evidence="1">
    <location>
        <begin position="1"/>
        <end position="20"/>
    </location>
</feature>
<organism evidence="2 3">
    <name type="scientific">Puccinia sorghi</name>
    <dbReference type="NCBI Taxonomy" id="27349"/>
    <lineage>
        <taxon>Eukaryota</taxon>
        <taxon>Fungi</taxon>
        <taxon>Dikarya</taxon>
        <taxon>Basidiomycota</taxon>
        <taxon>Pucciniomycotina</taxon>
        <taxon>Pucciniomycetes</taxon>
        <taxon>Pucciniales</taxon>
        <taxon>Pucciniaceae</taxon>
        <taxon>Puccinia</taxon>
    </lineage>
</organism>
<evidence type="ECO:0000256" key="1">
    <source>
        <dbReference type="SAM" id="MobiDB-lite"/>
    </source>
</evidence>
<dbReference type="AlphaFoldDB" id="A0A0L6V0U7"/>
<gene>
    <name evidence="2" type="ORF">VP01_2968g3</name>
</gene>
<reference evidence="2 3" key="1">
    <citation type="submission" date="2015-08" db="EMBL/GenBank/DDBJ databases">
        <title>Next Generation Sequencing and Analysis of the Genome of Puccinia sorghi L Schw, the Causal Agent of Maize Common Rust.</title>
        <authorList>
            <person name="Rochi L."/>
            <person name="Burguener G."/>
            <person name="Darino M."/>
            <person name="Turjanski A."/>
            <person name="Kreff E."/>
            <person name="Dieguez M.J."/>
            <person name="Sacco F."/>
        </authorList>
    </citation>
    <scope>NUCLEOTIDE SEQUENCE [LARGE SCALE GENOMIC DNA]</scope>
    <source>
        <strain evidence="2 3">RO10H11247</strain>
    </source>
</reference>
<sequence>MSSAAATAETRSYHLAYKDSTEETRNLDSIADLSCPPNPSPADQDPLFADRDPLREARQLDEGIGTAPDITDYLFRLDTAQFKQEFCMSQDSFLILVSMIETHPVFNNNSNVPQQHIQDQITVSLRQMGMCGNGASVGVQYYPLNIKFLTHLSFLIHCNTDFSKRKYIAWPDAQGCQEIASQIGEYTGFKNCFGFINGTLIPLEEKPSINPQDY</sequence>
<keyword evidence="3" id="KW-1185">Reference proteome</keyword>
<evidence type="ECO:0000313" key="2">
    <source>
        <dbReference type="EMBL" id="KNZ54354.1"/>
    </source>
</evidence>
<accession>A0A0L6V0U7</accession>
<comment type="caution">
    <text evidence="2">The sequence shown here is derived from an EMBL/GenBank/DDBJ whole genome shotgun (WGS) entry which is preliminary data.</text>
</comment>
<feature type="region of interest" description="Disordered" evidence="1">
    <location>
        <begin position="27"/>
        <end position="46"/>
    </location>
</feature>
<dbReference type="OrthoDB" id="3233403at2759"/>
<dbReference type="EMBL" id="LAVV01007910">
    <property type="protein sequence ID" value="KNZ54354.1"/>
    <property type="molecule type" value="Genomic_DNA"/>
</dbReference>
<dbReference type="Proteomes" id="UP000037035">
    <property type="component" value="Unassembled WGS sequence"/>
</dbReference>
<protein>
    <submittedName>
        <fullName evidence="2">Uncharacterized protein</fullName>
    </submittedName>
</protein>
<name>A0A0L6V0U7_9BASI</name>
<evidence type="ECO:0000313" key="3">
    <source>
        <dbReference type="Proteomes" id="UP000037035"/>
    </source>
</evidence>